<protein>
    <recommendedName>
        <fullName evidence="4">Cytochrome c domain-containing protein</fullName>
    </recommendedName>
</protein>
<feature type="region of interest" description="Disordered" evidence="1">
    <location>
        <begin position="35"/>
        <end position="113"/>
    </location>
</feature>
<evidence type="ECO:0000256" key="1">
    <source>
        <dbReference type="SAM" id="MobiDB-lite"/>
    </source>
</evidence>
<organism evidence="2 3">
    <name type="scientific">Deinococcus daejeonensis</name>
    <dbReference type="NCBI Taxonomy" id="1007098"/>
    <lineage>
        <taxon>Bacteria</taxon>
        <taxon>Thermotogati</taxon>
        <taxon>Deinococcota</taxon>
        <taxon>Deinococci</taxon>
        <taxon>Deinococcales</taxon>
        <taxon>Deinococcaceae</taxon>
        <taxon>Deinococcus</taxon>
    </lineage>
</organism>
<name>A0ABQ2JG55_9DEIO</name>
<dbReference type="SUPFAM" id="SSF46626">
    <property type="entry name" value="Cytochrome c"/>
    <property type="match status" value="1"/>
</dbReference>
<accession>A0ABQ2JG55</accession>
<keyword evidence="3" id="KW-1185">Reference proteome</keyword>
<evidence type="ECO:0008006" key="4">
    <source>
        <dbReference type="Google" id="ProtNLM"/>
    </source>
</evidence>
<feature type="compositionally biased region" description="Low complexity" evidence="1">
    <location>
        <begin position="92"/>
        <end position="110"/>
    </location>
</feature>
<reference evidence="3" key="1">
    <citation type="journal article" date="2019" name="Int. J. Syst. Evol. Microbiol.">
        <title>The Global Catalogue of Microorganisms (GCM) 10K type strain sequencing project: providing services to taxonomists for standard genome sequencing and annotation.</title>
        <authorList>
            <consortium name="The Broad Institute Genomics Platform"/>
            <consortium name="The Broad Institute Genome Sequencing Center for Infectious Disease"/>
            <person name="Wu L."/>
            <person name="Ma J."/>
        </authorList>
    </citation>
    <scope>NUCLEOTIDE SEQUENCE [LARGE SCALE GENOMIC DNA]</scope>
    <source>
        <strain evidence="3">JCM 16918</strain>
    </source>
</reference>
<feature type="compositionally biased region" description="Low complexity" evidence="1">
    <location>
        <begin position="35"/>
        <end position="49"/>
    </location>
</feature>
<sequence>MKYPELMGLLFPLAVLAVVVPVVTLSVRNNSVPAATATTGATPATAPVSAPAPAPSPAQAAPAAQAAANPKSAAVSASPETASGSAETARPQTSTAQTATAQTTSSQTTQPQNTMAQYAEQMRGVIDQAASGAYTTDASYAIGPIPQDTPALAEGENVELVRSNCSVCHATTLITSQPPLPSEVWHAEVYKMKEKYGATFISDENADRIVTYLSAHYTPETRKAESSTAPDRTSP</sequence>
<proteinExistence type="predicted"/>
<dbReference type="Gene3D" id="1.10.760.10">
    <property type="entry name" value="Cytochrome c-like domain"/>
    <property type="match status" value="1"/>
</dbReference>
<evidence type="ECO:0000313" key="3">
    <source>
        <dbReference type="Proteomes" id="UP000645517"/>
    </source>
</evidence>
<dbReference type="InterPro" id="IPR036909">
    <property type="entry name" value="Cyt_c-like_dom_sf"/>
</dbReference>
<comment type="caution">
    <text evidence="2">The sequence shown here is derived from an EMBL/GenBank/DDBJ whole genome shotgun (WGS) entry which is preliminary data.</text>
</comment>
<evidence type="ECO:0000313" key="2">
    <source>
        <dbReference type="EMBL" id="GGN45758.1"/>
    </source>
</evidence>
<feature type="compositionally biased region" description="Low complexity" evidence="1">
    <location>
        <begin position="57"/>
        <end position="79"/>
    </location>
</feature>
<dbReference type="Proteomes" id="UP000645517">
    <property type="component" value="Unassembled WGS sequence"/>
</dbReference>
<gene>
    <name evidence="2" type="ORF">GCM10010842_35620</name>
</gene>
<dbReference type="EMBL" id="BMOR01000028">
    <property type="protein sequence ID" value="GGN45758.1"/>
    <property type="molecule type" value="Genomic_DNA"/>
</dbReference>